<dbReference type="RefSeq" id="WP_197446883.1">
    <property type="nucleotide sequence ID" value="NZ_CP036426.1"/>
</dbReference>
<keyword evidence="2" id="KW-1185">Reference proteome</keyword>
<dbReference type="Proteomes" id="UP000317835">
    <property type="component" value="Chromosome"/>
</dbReference>
<protein>
    <recommendedName>
        <fullName evidence="3">DUF29 domain-containing protein</fullName>
    </recommendedName>
</protein>
<dbReference type="AlphaFoldDB" id="A0A518H0I7"/>
<gene>
    <name evidence="1" type="ORF">ElP_22280</name>
</gene>
<name>A0A518H0I7_9BACT</name>
<dbReference type="PANTHER" id="PTHR34235">
    <property type="entry name" value="SLR1203 PROTEIN-RELATED"/>
    <property type="match status" value="1"/>
</dbReference>
<dbReference type="Pfam" id="PF01724">
    <property type="entry name" value="DUF29"/>
    <property type="match status" value="1"/>
</dbReference>
<sequence>MTTATAARLASLFERDETAWLEAMSKLIRQGRLDEVDSSNLAEYLSDMARRDRREVTSRLSLLIAHHLKWIHQPDRRSGSWRATVEVQRQELSDLLESGVLRGHATEVLPRAYANGVRQAAAEMGLPASTFPENCPFSLDEMLSGPLDDDPA</sequence>
<proteinExistence type="predicted"/>
<evidence type="ECO:0008006" key="3">
    <source>
        <dbReference type="Google" id="ProtNLM"/>
    </source>
</evidence>
<dbReference type="KEGG" id="tpla:ElP_22280"/>
<organism evidence="1 2">
    <name type="scientific">Tautonia plasticadhaerens</name>
    <dbReference type="NCBI Taxonomy" id="2527974"/>
    <lineage>
        <taxon>Bacteria</taxon>
        <taxon>Pseudomonadati</taxon>
        <taxon>Planctomycetota</taxon>
        <taxon>Planctomycetia</taxon>
        <taxon>Isosphaerales</taxon>
        <taxon>Isosphaeraceae</taxon>
        <taxon>Tautonia</taxon>
    </lineage>
</organism>
<dbReference type="Gene3D" id="1.20.1220.20">
    <property type="entry name" value="Uncharcterised protein PF01724"/>
    <property type="match status" value="1"/>
</dbReference>
<dbReference type="InterPro" id="IPR002636">
    <property type="entry name" value="DUF29"/>
</dbReference>
<evidence type="ECO:0000313" key="1">
    <source>
        <dbReference type="EMBL" id="QDV34343.1"/>
    </source>
</evidence>
<accession>A0A518H0I7</accession>
<evidence type="ECO:0000313" key="2">
    <source>
        <dbReference type="Proteomes" id="UP000317835"/>
    </source>
</evidence>
<reference evidence="1 2" key="1">
    <citation type="submission" date="2019-02" db="EMBL/GenBank/DDBJ databases">
        <title>Deep-cultivation of Planctomycetes and their phenomic and genomic characterization uncovers novel biology.</title>
        <authorList>
            <person name="Wiegand S."/>
            <person name="Jogler M."/>
            <person name="Boedeker C."/>
            <person name="Pinto D."/>
            <person name="Vollmers J."/>
            <person name="Rivas-Marin E."/>
            <person name="Kohn T."/>
            <person name="Peeters S.H."/>
            <person name="Heuer A."/>
            <person name="Rast P."/>
            <person name="Oberbeckmann S."/>
            <person name="Bunk B."/>
            <person name="Jeske O."/>
            <person name="Meyerdierks A."/>
            <person name="Storesund J.E."/>
            <person name="Kallscheuer N."/>
            <person name="Luecker S."/>
            <person name="Lage O.M."/>
            <person name="Pohl T."/>
            <person name="Merkel B.J."/>
            <person name="Hornburger P."/>
            <person name="Mueller R.-W."/>
            <person name="Bruemmer F."/>
            <person name="Labrenz M."/>
            <person name="Spormann A.M."/>
            <person name="Op den Camp H."/>
            <person name="Overmann J."/>
            <person name="Amann R."/>
            <person name="Jetten M.S.M."/>
            <person name="Mascher T."/>
            <person name="Medema M.H."/>
            <person name="Devos D.P."/>
            <person name="Kaster A.-K."/>
            <person name="Ovreas L."/>
            <person name="Rohde M."/>
            <person name="Galperin M.Y."/>
            <person name="Jogler C."/>
        </authorList>
    </citation>
    <scope>NUCLEOTIDE SEQUENCE [LARGE SCALE GENOMIC DNA]</scope>
    <source>
        <strain evidence="1 2">ElP</strain>
    </source>
</reference>
<dbReference type="EMBL" id="CP036426">
    <property type="protein sequence ID" value="QDV34343.1"/>
    <property type="molecule type" value="Genomic_DNA"/>
</dbReference>